<dbReference type="GeneID" id="106457650"/>
<evidence type="ECO:0000313" key="5">
    <source>
        <dbReference type="Proteomes" id="UP000694941"/>
    </source>
</evidence>
<organism evidence="5 6">
    <name type="scientific">Limulus polyphemus</name>
    <name type="common">Atlantic horseshoe crab</name>
    <dbReference type="NCBI Taxonomy" id="6850"/>
    <lineage>
        <taxon>Eukaryota</taxon>
        <taxon>Metazoa</taxon>
        <taxon>Ecdysozoa</taxon>
        <taxon>Arthropoda</taxon>
        <taxon>Chelicerata</taxon>
        <taxon>Merostomata</taxon>
        <taxon>Xiphosura</taxon>
        <taxon>Limulidae</taxon>
        <taxon>Limulus</taxon>
    </lineage>
</organism>
<sequence length="164" mass="18568">MKLSLVFVVVSVLIVHTFSTRADDNEVKVGAEKNSAAGTVIEKIPYTTPKPIGNVYIAEHFDDPETFEKRWIISEAKKDDAEVVAKYSGKWAVEEAEKNGLIGDLGLAMKSKAHHHAISSRLDKAFVFDDKPFILQLSRLPFPQIWKIVQFCFWIKLVFSFNKV</sequence>
<evidence type="ECO:0000256" key="4">
    <source>
        <dbReference type="RuleBase" id="RU362126"/>
    </source>
</evidence>
<proteinExistence type="inferred from homology"/>
<reference evidence="6" key="1">
    <citation type="submission" date="2025-08" db="UniProtKB">
        <authorList>
            <consortium name="RefSeq"/>
        </authorList>
    </citation>
    <scope>IDENTIFICATION</scope>
    <source>
        <tissue evidence="6">Muscle</tissue>
    </source>
</reference>
<feature type="signal peptide" evidence="4">
    <location>
        <begin position="1"/>
        <end position="22"/>
    </location>
</feature>
<dbReference type="PANTHER" id="PTHR11073:SF1">
    <property type="entry name" value="CALNEXIN 14D-RELATED"/>
    <property type="match status" value="1"/>
</dbReference>
<evidence type="ECO:0000313" key="6">
    <source>
        <dbReference type="RefSeq" id="XP_022239356.1"/>
    </source>
</evidence>
<accession>A0ABM1S6V1</accession>
<evidence type="ECO:0000256" key="3">
    <source>
        <dbReference type="ARBA" id="ARBA00022824"/>
    </source>
</evidence>
<comment type="subcellular location">
    <subcellularLocation>
        <location evidence="1">Endoplasmic reticulum</location>
    </subcellularLocation>
</comment>
<evidence type="ECO:0000256" key="1">
    <source>
        <dbReference type="ARBA" id="ARBA00004240"/>
    </source>
</evidence>
<keyword evidence="3 4" id="KW-0256">Endoplasmic reticulum</keyword>
<dbReference type="InterPro" id="IPR001580">
    <property type="entry name" value="Calret/calnex"/>
</dbReference>
<keyword evidence="4" id="KW-0732">Signal</keyword>
<keyword evidence="4" id="KW-0143">Chaperone</keyword>
<evidence type="ECO:0000256" key="2">
    <source>
        <dbReference type="ARBA" id="ARBA00010983"/>
    </source>
</evidence>
<dbReference type="Pfam" id="PF00262">
    <property type="entry name" value="Calreticulin"/>
    <property type="match status" value="1"/>
</dbReference>
<dbReference type="InterPro" id="IPR013320">
    <property type="entry name" value="ConA-like_dom_sf"/>
</dbReference>
<dbReference type="RefSeq" id="XP_022239356.1">
    <property type="nucleotide sequence ID" value="XM_022383648.1"/>
</dbReference>
<keyword evidence="5" id="KW-1185">Reference proteome</keyword>
<comment type="similarity">
    <text evidence="2 4">Belongs to the calreticulin family.</text>
</comment>
<dbReference type="SUPFAM" id="SSF49899">
    <property type="entry name" value="Concanavalin A-like lectins/glucanases"/>
    <property type="match status" value="1"/>
</dbReference>
<name>A0ABM1S6V1_LIMPO</name>
<feature type="chain" id="PRO_5044984550" evidence="4">
    <location>
        <begin position="23"/>
        <end position="164"/>
    </location>
</feature>
<gene>
    <name evidence="6" type="primary">LOC106457650</name>
</gene>
<dbReference type="PANTHER" id="PTHR11073">
    <property type="entry name" value="CALRETICULIN AND CALNEXIN"/>
    <property type="match status" value="1"/>
</dbReference>
<dbReference type="Gene3D" id="2.60.120.200">
    <property type="match status" value="1"/>
</dbReference>
<dbReference type="Proteomes" id="UP000694941">
    <property type="component" value="Unplaced"/>
</dbReference>
<protein>
    <submittedName>
        <fullName evidence="6">Calmegin-like</fullName>
    </submittedName>
</protein>